<evidence type="ECO:0000313" key="2">
    <source>
        <dbReference type="EMBL" id="KEQ99131.1"/>
    </source>
</evidence>
<accession>A0A074ZL60</accession>
<keyword evidence="3" id="KW-1185">Reference proteome</keyword>
<sequence>MTSLNLQRLISPMALSKEDALIPSSPIMPAPLKMHSVLVETRPLPEAVDISLPPSPMTEGPSPMTEGPSPINPSPIESDENEHKPLRKSSALETLRELNAAEQKKQQAPAIPPKSAHRGAKKTSWLSKLIGRVSCSSISNGSSVDGYSMPNKPVTLPRLRKTKSTDAKRGGGEVGRVERRGNIDTGLVSRMEAYSMAEQGNALLLNHPNPGVSPGHCQQ</sequence>
<dbReference type="HOGENOM" id="CLU_1261268_0_0_1"/>
<dbReference type="OrthoDB" id="3944452at2759"/>
<proteinExistence type="predicted"/>
<evidence type="ECO:0000313" key="3">
    <source>
        <dbReference type="Proteomes" id="UP000030641"/>
    </source>
</evidence>
<dbReference type="InParanoid" id="A0A074ZL60"/>
<dbReference type="GeneID" id="25365560"/>
<feature type="region of interest" description="Disordered" evidence="1">
    <location>
        <begin position="50"/>
        <end position="87"/>
    </location>
</feature>
<dbReference type="EMBL" id="KL584751">
    <property type="protein sequence ID" value="KEQ99131.1"/>
    <property type="molecule type" value="Genomic_DNA"/>
</dbReference>
<evidence type="ECO:0000256" key="1">
    <source>
        <dbReference type="SAM" id="MobiDB-lite"/>
    </source>
</evidence>
<feature type="compositionally biased region" description="Basic and acidic residues" evidence="1">
    <location>
        <begin position="163"/>
        <end position="182"/>
    </location>
</feature>
<dbReference type="Proteomes" id="UP000030641">
    <property type="component" value="Unassembled WGS sequence"/>
</dbReference>
<gene>
    <name evidence="2" type="ORF">AUEXF2481DRAFT_36429</name>
</gene>
<protein>
    <submittedName>
        <fullName evidence="2">Uncharacterized protein</fullName>
    </submittedName>
</protein>
<organism evidence="2 3">
    <name type="scientific">Aureobasidium subglaciale (strain EXF-2481)</name>
    <name type="common">Aureobasidium pullulans var. subglaciale</name>
    <dbReference type="NCBI Taxonomy" id="1043005"/>
    <lineage>
        <taxon>Eukaryota</taxon>
        <taxon>Fungi</taxon>
        <taxon>Dikarya</taxon>
        <taxon>Ascomycota</taxon>
        <taxon>Pezizomycotina</taxon>
        <taxon>Dothideomycetes</taxon>
        <taxon>Dothideomycetidae</taxon>
        <taxon>Dothideales</taxon>
        <taxon>Saccotheciaceae</taxon>
        <taxon>Aureobasidium</taxon>
    </lineage>
</organism>
<dbReference type="RefSeq" id="XP_013347488.1">
    <property type="nucleotide sequence ID" value="XM_013492034.1"/>
</dbReference>
<name>A0A074ZL60_AURSE</name>
<feature type="region of interest" description="Disordered" evidence="1">
    <location>
        <begin position="161"/>
        <end position="182"/>
    </location>
</feature>
<reference evidence="2 3" key="1">
    <citation type="journal article" date="2014" name="BMC Genomics">
        <title>Genome sequencing of four Aureobasidium pullulans varieties: biotechnological potential, stress tolerance, and description of new species.</title>
        <authorList>
            <person name="Gostin Ar C."/>
            <person name="Ohm R.A."/>
            <person name="Kogej T."/>
            <person name="Sonjak S."/>
            <person name="Turk M."/>
            <person name="Zajc J."/>
            <person name="Zalar P."/>
            <person name="Grube M."/>
            <person name="Sun H."/>
            <person name="Han J."/>
            <person name="Sharma A."/>
            <person name="Chiniquy J."/>
            <person name="Ngan C.Y."/>
            <person name="Lipzen A."/>
            <person name="Barry K."/>
            <person name="Grigoriev I.V."/>
            <person name="Gunde-Cimerman N."/>
        </authorList>
    </citation>
    <scope>NUCLEOTIDE SEQUENCE [LARGE SCALE GENOMIC DNA]</scope>
    <source>
        <strain evidence="2 3">EXF-2481</strain>
    </source>
</reference>
<feature type="region of interest" description="Disordered" evidence="1">
    <location>
        <begin position="101"/>
        <end position="120"/>
    </location>
</feature>
<dbReference type="AlphaFoldDB" id="A0A074ZL60"/>